<feature type="region of interest" description="Disordered" evidence="1">
    <location>
        <begin position="137"/>
        <end position="286"/>
    </location>
</feature>
<dbReference type="RefSeq" id="XP_047772792.1">
    <property type="nucleotide sequence ID" value="XM_047928661.1"/>
</dbReference>
<organism evidence="2 3">
    <name type="scientific">Rhodofomes roseus</name>
    <dbReference type="NCBI Taxonomy" id="34475"/>
    <lineage>
        <taxon>Eukaryota</taxon>
        <taxon>Fungi</taxon>
        <taxon>Dikarya</taxon>
        <taxon>Basidiomycota</taxon>
        <taxon>Agaricomycotina</taxon>
        <taxon>Agaricomycetes</taxon>
        <taxon>Polyporales</taxon>
        <taxon>Rhodofomes</taxon>
    </lineage>
</organism>
<evidence type="ECO:0000313" key="2">
    <source>
        <dbReference type="EMBL" id="KAH9829310.1"/>
    </source>
</evidence>
<feature type="compositionally biased region" description="Pro residues" evidence="1">
    <location>
        <begin position="194"/>
        <end position="207"/>
    </location>
</feature>
<dbReference type="Proteomes" id="UP000814176">
    <property type="component" value="Unassembled WGS sequence"/>
</dbReference>
<feature type="compositionally biased region" description="Pro residues" evidence="1">
    <location>
        <begin position="172"/>
        <end position="183"/>
    </location>
</feature>
<feature type="compositionally biased region" description="Polar residues" evidence="1">
    <location>
        <begin position="23"/>
        <end position="39"/>
    </location>
</feature>
<evidence type="ECO:0000256" key="1">
    <source>
        <dbReference type="SAM" id="MobiDB-lite"/>
    </source>
</evidence>
<accession>A0ABQ8JZU2</accession>
<sequence length="286" mass="30845">MTTAKYHLRPIAPVHMGEPPLSPSMTASTGSERSPTSGPSKRAFLPPAPSASRQYRPISPTLRELELSPVDASASPMPRRGGFPAPPTGHELMALFPLPPPNAAIGPTSGFFFEQERAFFARKGKEIVAVQIEVDMHPHPQSHPAHPQQVPVSFGEHPARQASGSPHGHALAPPPQGTSPPIIPVLAQSTSAPSPYPPHPHSVPPPQAHAHARTTPPHAPTDVQMQPPMHPPAPPPPAGEHGSKQQQQQQQGEGYPEEDDEAWRRPMPHNERRRAGKHTKRVIVVK</sequence>
<name>A0ABQ8JZU2_9APHY</name>
<dbReference type="EMBL" id="JADCUA010000040">
    <property type="protein sequence ID" value="KAH9829310.1"/>
    <property type="molecule type" value="Genomic_DNA"/>
</dbReference>
<feature type="region of interest" description="Disordered" evidence="1">
    <location>
        <begin position="1"/>
        <end position="79"/>
    </location>
</feature>
<comment type="caution">
    <text evidence="2">The sequence shown here is derived from an EMBL/GenBank/DDBJ whole genome shotgun (WGS) entry which is preliminary data.</text>
</comment>
<proteinExistence type="predicted"/>
<protein>
    <submittedName>
        <fullName evidence="2">Uncharacterized protein</fullName>
    </submittedName>
</protein>
<evidence type="ECO:0000313" key="3">
    <source>
        <dbReference type="Proteomes" id="UP000814176"/>
    </source>
</evidence>
<dbReference type="GeneID" id="72009393"/>
<gene>
    <name evidence="2" type="ORF">C8Q71DRAFT_891019</name>
</gene>
<feature type="compositionally biased region" description="Pro residues" evidence="1">
    <location>
        <begin position="228"/>
        <end position="238"/>
    </location>
</feature>
<feature type="compositionally biased region" description="Low complexity" evidence="1">
    <location>
        <begin position="213"/>
        <end position="227"/>
    </location>
</feature>
<reference evidence="2 3" key="1">
    <citation type="journal article" date="2021" name="Environ. Microbiol.">
        <title>Gene family expansions and transcriptome signatures uncover fungal adaptations to wood decay.</title>
        <authorList>
            <person name="Hage H."/>
            <person name="Miyauchi S."/>
            <person name="Viragh M."/>
            <person name="Drula E."/>
            <person name="Min B."/>
            <person name="Chaduli D."/>
            <person name="Navarro D."/>
            <person name="Favel A."/>
            <person name="Norest M."/>
            <person name="Lesage-Meessen L."/>
            <person name="Balint B."/>
            <person name="Merenyi Z."/>
            <person name="de Eugenio L."/>
            <person name="Morin E."/>
            <person name="Martinez A.T."/>
            <person name="Baldrian P."/>
            <person name="Stursova M."/>
            <person name="Martinez M.J."/>
            <person name="Novotny C."/>
            <person name="Magnuson J.K."/>
            <person name="Spatafora J.W."/>
            <person name="Maurice S."/>
            <person name="Pangilinan J."/>
            <person name="Andreopoulos W."/>
            <person name="LaButti K."/>
            <person name="Hundley H."/>
            <person name="Na H."/>
            <person name="Kuo A."/>
            <person name="Barry K."/>
            <person name="Lipzen A."/>
            <person name="Henrissat B."/>
            <person name="Riley R."/>
            <person name="Ahrendt S."/>
            <person name="Nagy L.G."/>
            <person name="Grigoriev I.V."/>
            <person name="Martin F."/>
            <person name="Rosso M.N."/>
        </authorList>
    </citation>
    <scope>NUCLEOTIDE SEQUENCE [LARGE SCALE GENOMIC DNA]</scope>
    <source>
        <strain evidence="2 3">CIRM-BRFM 1785</strain>
    </source>
</reference>
<keyword evidence="3" id="KW-1185">Reference proteome</keyword>
<feature type="compositionally biased region" description="Basic residues" evidence="1">
    <location>
        <begin position="271"/>
        <end position="286"/>
    </location>
</feature>